<reference evidence="14 15" key="1">
    <citation type="journal article" date="2015" name="Genome Announc.">
        <title>Complete Genome Sequence of Cupriavidus basilensis 4G11, Isolated from the Oak Ridge Field Research Center Site.</title>
        <authorList>
            <person name="Ray J."/>
            <person name="Waters R.J."/>
            <person name="Skerker J.M."/>
            <person name="Kuehl J.V."/>
            <person name="Price M.N."/>
            <person name="Huang J."/>
            <person name="Chakraborty R."/>
            <person name="Arkin A.P."/>
            <person name="Deutschbauer A."/>
        </authorList>
    </citation>
    <scope>NUCLEOTIDE SEQUENCE [LARGE SCALE GENOMIC DNA]</scope>
    <source>
        <strain evidence="14">4G11</strain>
    </source>
</reference>
<evidence type="ECO:0000313" key="14">
    <source>
        <dbReference type="EMBL" id="AJG17701.1"/>
    </source>
</evidence>
<keyword evidence="10 12" id="KW-0694">RNA-binding</keyword>
<comment type="catalytic activity">
    <reaction evidence="12">
        <text>a tRNA with a 3' CCA end + 2 CTP + ATP = a tRNA with a 3' CCACCA end + 3 diphosphate</text>
        <dbReference type="Rhea" id="RHEA:76235"/>
        <dbReference type="Rhea" id="RHEA-COMP:10468"/>
        <dbReference type="Rhea" id="RHEA-COMP:18655"/>
        <dbReference type="ChEBI" id="CHEBI:30616"/>
        <dbReference type="ChEBI" id="CHEBI:33019"/>
        <dbReference type="ChEBI" id="CHEBI:37563"/>
        <dbReference type="ChEBI" id="CHEBI:83071"/>
        <dbReference type="ChEBI" id="CHEBI:195187"/>
    </reaction>
</comment>
<organism evidence="14 15">
    <name type="scientific">Cupriavidus basilensis</name>
    <dbReference type="NCBI Taxonomy" id="68895"/>
    <lineage>
        <taxon>Bacteria</taxon>
        <taxon>Pseudomonadati</taxon>
        <taxon>Pseudomonadota</taxon>
        <taxon>Betaproteobacteria</taxon>
        <taxon>Burkholderiales</taxon>
        <taxon>Burkholderiaceae</taxon>
        <taxon>Cupriavidus</taxon>
    </lineage>
</organism>
<evidence type="ECO:0000256" key="6">
    <source>
        <dbReference type="ARBA" id="ARBA00022741"/>
    </source>
</evidence>
<dbReference type="GO" id="GO:0000049">
    <property type="term" value="F:tRNA binding"/>
    <property type="evidence" value="ECO:0007669"/>
    <property type="project" value="UniProtKB-UniRule"/>
</dbReference>
<gene>
    <name evidence="12" type="primary">cca</name>
    <name evidence="14" type="ORF">RR42_m0286</name>
</gene>
<feature type="binding site" evidence="12">
    <location>
        <position position="8"/>
    </location>
    <ligand>
        <name>CTP</name>
        <dbReference type="ChEBI" id="CHEBI:37563"/>
    </ligand>
</feature>
<keyword evidence="3 12" id="KW-0819">tRNA processing</keyword>
<feature type="binding site" evidence="12">
    <location>
        <position position="143"/>
    </location>
    <ligand>
        <name>CTP</name>
        <dbReference type="ChEBI" id="CHEBI:37563"/>
    </ligand>
</feature>
<dbReference type="Pfam" id="PF12627">
    <property type="entry name" value="PolyA_pol_RNAbd"/>
    <property type="match status" value="1"/>
</dbReference>
<comment type="similarity">
    <text evidence="12">Belongs to the tRNA nucleotidyltransferase/poly(A) polymerase family. Bacterial CCA-adding enzyme type 1 subfamily.</text>
</comment>
<dbReference type="CDD" id="cd05398">
    <property type="entry name" value="NT_ClassII-CCAase"/>
    <property type="match status" value="1"/>
</dbReference>
<evidence type="ECO:0000256" key="3">
    <source>
        <dbReference type="ARBA" id="ARBA00022694"/>
    </source>
</evidence>
<feature type="domain" description="HD" evidence="13">
    <location>
        <begin position="232"/>
        <end position="333"/>
    </location>
</feature>
<dbReference type="STRING" id="68895.RR42_m0286"/>
<dbReference type="SUPFAM" id="SSF81301">
    <property type="entry name" value="Nucleotidyltransferase"/>
    <property type="match status" value="1"/>
</dbReference>
<dbReference type="GO" id="GO:0000287">
    <property type="term" value="F:magnesium ion binding"/>
    <property type="evidence" value="ECO:0007669"/>
    <property type="project" value="UniProtKB-UniRule"/>
</dbReference>
<dbReference type="PIRSF" id="PIRSF000813">
    <property type="entry name" value="CCA_bact"/>
    <property type="match status" value="1"/>
</dbReference>
<keyword evidence="2 12" id="KW-0808">Transferase</keyword>
<dbReference type="PROSITE" id="PS51831">
    <property type="entry name" value="HD"/>
    <property type="match status" value="1"/>
</dbReference>
<comment type="cofactor">
    <cofactor evidence="12">
        <name>Ni(2+)</name>
        <dbReference type="ChEBI" id="CHEBI:49786"/>
    </cofactor>
    <text evidence="12">Nickel for phosphatase activity.</text>
</comment>
<dbReference type="PANTHER" id="PTHR47545">
    <property type="entry name" value="MULTIFUNCTIONAL CCA PROTEIN"/>
    <property type="match status" value="1"/>
</dbReference>
<dbReference type="InterPro" id="IPR006674">
    <property type="entry name" value="HD_domain"/>
</dbReference>
<dbReference type="InterPro" id="IPR012006">
    <property type="entry name" value="CCA_bact"/>
</dbReference>
<keyword evidence="5 12" id="KW-0479">Metal-binding</keyword>
<dbReference type="InterPro" id="IPR002646">
    <property type="entry name" value="PolA_pol_head_dom"/>
</dbReference>
<dbReference type="Pfam" id="PF01743">
    <property type="entry name" value="PolyA_pol"/>
    <property type="match status" value="1"/>
</dbReference>
<keyword evidence="12" id="KW-0378">Hydrolase</keyword>
<feature type="binding site" evidence="12">
    <location>
        <position position="11"/>
    </location>
    <ligand>
        <name>ATP</name>
        <dbReference type="ChEBI" id="CHEBI:30616"/>
    </ligand>
</feature>
<evidence type="ECO:0000256" key="2">
    <source>
        <dbReference type="ARBA" id="ARBA00022679"/>
    </source>
</evidence>
<keyword evidence="15" id="KW-1185">Reference proteome</keyword>
<feature type="binding site" evidence="12">
    <location>
        <position position="91"/>
    </location>
    <ligand>
        <name>CTP</name>
        <dbReference type="ChEBI" id="CHEBI:37563"/>
    </ligand>
</feature>
<dbReference type="GO" id="GO:0042245">
    <property type="term" value="P:RNA repair"/>
    <property type="evidence" value="ECO:0007669"/>
    <property type="project" value="UniProtKB-KW"/>
</dbReference>
<evidence type="ECO:0000256" key="9">
    <source>
        <dbReference type="ARBA" id="ARBA00022842"/>
    </source>
</evidence>
<dbReference type="GO" id="GO:0004112">
    <property type="term" value="F:cyclic-nucleotide phosphodiesterase activity"/>
    <property type="evidence" value="ECO:0007669"/>
    <property type="project" value="UniProtKB-UniRule"/>
</dbReference>
<feature type="binding site" evidence="12">
    <location>
        <position position="8"/>
    </location>
    <ligand>
        <name>ATP</name>
        <dbReference type="ChEBI" id="CHEBI:30616"/>
    </ligand>
</feature>
<feature type="binding site" evidence="12">
    <location>
        <position position="91"/>
    </location>
    <ligand>
        <name>ATP</name>
        <dbReference type="ChEBI" id="CHEBI:30616"/>
    </ligand>
</feature>
<dbReference type="CDD" id="cd00077">
    <property type="entry name" value="HDc"/>
    <property type="match status" value="1"/>
</dbReference>
<evidence type="ECO:0000256" key="7">
    <source>
        <dbReference type="ARBA" id="ARBA00022800"/>
    </source>
</evidence>
<comment type="function">
    <text evidence="12">Catalyzes the addition and repair of the essential 3'-terminal CCA sequence in tRNAs without using a nucleic acid template. Adds these three nucleotides in the order of C, C, and A to the tRNA nucleotide-73, using CTP and ATP as substrates and producing inorganic pyrophosphate. tRNA 3'-terminal CCA addition is required both for tRNA processing and repair. Also involved in tRNA surveillance by mediating tandem CCA addition to generate a CCACCA at the 3' terminus of unstable tRNAs. While stable tRNAs receive only 3'-terminal CCA, unstable tRNAs are marked with CCACCA and rapidly degraded.</text>
</comment>
<feature type="binding site" evidence="12">
    <location>
        <position position="23"/>
    </location>
    <ligand>
        <name>Mg(2+)</name>
        <dbReference type="ChEBI" id="CHEBI:18420"/>
    </ligand>
</feature>
<keyword evidence="9 12" id="KW-0460">Magnesium</keyword>
<comment type="catalytic activity">
    <reaction evidence="12">
        <text>a tRNA precursor + 2 CTP + ATP = a tRNA with a 3' CCA end + 3 diphosphate</text>
        <dbReference type="Rhea" id="RHEA:14433"/>
        <dbReference type="Rhea" id="RHEA-COMP:10465"/>
        <dbReference type="Rhea" id="RHEA-COMP:10468"/>
        <dbReference type="ChEBI" id="CHEBI:30616"/>
        <dbReference type="ChEBI" id="CHEBI:33019"/>
        <dbReference type="ChEBI" id="CHEBI:37563"/>
        <dbReference type="ChEBI" id="CHEBI:74896"/>
        <dbReference type="ChEBI" id="CHEBI:83071"/>
        <dbReference type="EC" id="2.7.7.72"/>
    </reaction>
</comment>
<feature type="binding site" evidence="12">
    <location>
        <position position="11"/>
    </location>
    <ligand>
        <name>CTP</name>
        <dbReference type="ChEBI" id="CHEBI:37563"/>
    </ligand>
</feature>
<keyword evidence="8 12" id="KW-0067">ATP-binding</keyword>
<dbReference type="GO" id="GO:0004810">
    <property type="term" value="F:CCA tRNA nucleotidyltransferase activity"/>
    <property type="evidence" value="ECO:0007669"/>
    <property type="project" value="UniProtKB-UniRule"/>
</dbReference>
<dbReference type="EC" id="3.1.3.-" evidence="12"/>
<accession>A0A0C4YAY6</accession>
<comment type="domain">
    <text evidence="12">Comprises two domains: an N-terminal domain containing the nucleotidyltransferase activity and a C-terminal HD domain associated with both phosphodiesterase and phosphatase activities.</text>
</comment>
<feature type="binding site" evidence="12">
    <location>
        <position position="143"/>
    </location>
    <ligand>
        <name>ATP</name>
        <dbReference type="ChEBI" id="CHEBI:30616"/>
    </ligand>
</feature>
<comment type="cofactor">
    <cofactor evidence="12">
        <name>Mg(2+)</name>
        <dbReference type="ChEBI" id="CHEBI:18420"/>
    </cofactor>
    <text evidence="12">Magnesium is required for nucleotidyltransferase activity.</text>
</comment>
<dbReference type="GO" id="GO:0001680">
    <property type="term" value="P:tRNA 3'-terminal CCA addition"/>
    <property type="evidence" value="ECO:0007669"/>
    <property type="project" value="UniProtKB-UniRule"/>
</dbReference>
<dbReference type="RefSeq" id="WP_043343177.1">
    <property type="nucleotide sequence ID" value="NZ_CP010536.1"/>
</dbReference>
<proteinExistence type="inferred from homology"/>
<keyword evidence="6 12" id="KW-0547">Nucleotide-binding</keyword>
<evidence type="ECO:0000259" key="13">
    <source>
        <dbReference type="PROSITE" id="PS51831"/>
    </source>
</evidence>
<evidence type="ECO:0000256" key="10">
    <source>
        <dbReference type="ARBA" id="ARBA00022884"/>
    </source>
</evidence>
<keyword evidence="7 12" id="KW-0692">RNA repair</keyword>
<feature type="binding site" evidence="12">
    <location>
        <position position="146"/>
    </location>
    <ligand>
        <name>CTP</name>
        <dbReference type="ChEBI" id="CHEBI:37563"/>
    </ligand>
</feature>
<dbReference type="Gene3D" id="1.10.3090.10">
    <property type="entry name" value="cca-adding enzyme, domain 2"/>
    <property type="match status" value="1"/>
</dbReference>
<dbReference type="EC" id="2.7.7.72" evidence="12"/>
<dbReference type="AlphaFoldDB" id="A0A0C4YAY6"/>
<dbReference type="OrthoDB" id="9805698at2"/>
<dbReference type="Pfam" id="PF01966">
    <property type="entry name" value="HD"/>
    <property type="match status" value="1"/>
</dbReference>
<dbReference type="Proteomes" id="UP000031843">
    <property type="component" value="Chromosome main"/>
</dbReference>
<evidence type="ECO:0000256" key="1">
    <source>
        <dbReference type="ARBA" id="ARBA00022596"/>
    </source>
</evidence>
<dbReference type="NCBIfam" id="NF008137">
    <property type="entry name" value="PRK10885.1"/>
    <property type="match status" value="1"/>
</dbReference>
<dbReference type="GO" id="GO:0016791">
    <property type="term" value="F:phosphatase activity"/>
    <property type="evidence" value="ECO:0007669"/>
    <property type="project" value="UniProtKB-UniRule"/>
</dbReference>
<evidence type="ECO:0000256" key="5">
    <source>
        <dbReference type="ARBA" id="ARBA00022723"/>
    </source>
</evidence>
<evidence type="ECO:0000256" key="11">
    <source>
        <dbReference type="ARBA" id="ARBA00023268"/>
    </source>
</evidence>
<dbReference type="Gene3D" id="3.30.460.10">
    <property type="entry name" value="Beta Polymerase, domain 2"/>
    <property type="match status" value="1"/>
</dbReference>
<evidence type="ECO:0000256" key="4">
    <source>
        <dbReference type="ARBA" id="ARBA00022695"/>
    </source>
</evidence>
<comment type="miscellaneous">
    <text evidence="12">A single active site specifically recognizes both ATP and CTP and is responsible for their addition.</text>
</comment>
<evidence type="ECO:0000256" key="8">
    <source>
        <dbReference type="ARBA" id="ARBA00022840"/>
    </source>
</evidence>
<comment type="subunit">
    <text evidence="12">Monomer. Can also form homodimers and oligomers.</text>
</comment>
<dbReference type="InterPro" id="IPR003607">
    <property type="entry name" value="HD/PDEase_dom"/>
</dbReference>
<dbReference type="HAMAP" id="MF_01261">
    <property type="entry name" value="CCA_bact_type1"/>
    <property type="match status" value="1"/>
</dbReference>
<dbReference type="GO" id="GO:0005524">
    <property type="term" value="F:ATP binding"/>
    <property type="evidence" value="ECO:0007669"/>
    <property type="project" value="UniProtKB-UniRule"/>
</dbReference>
<evidence type="ECO:0000313" key="15">
    <source>
        <dbReference type="Proteomes" id="UP000031843"/>
    </source>
</evidence>
<feature type="binding site" evidence="12">
    <location>
        <position position="21"/>
    </location>
    <ligand>
        <name>Mg(2+)</name>
        <dbReference type="ChEBI" id="CHEBI:18420"/>
    </ligand>
</feature>
<feature type="binding site" evidence="12">
    <location>
        <position position="146"/>
    </location>
    <ligand>
        <name>ATP</name>
        <dbReference type="ChEBI" id="CHEBI:30616"/>
    </ligand>
</feature>
<keyword evidence="4 12" id="KW-0548">Nucleotidyltransferase</keyword>
<dbReference type="InterPro" id="IPR050124">
    <property type="entry name" value="tRNA_CCA-adding_enzyme"/>
</dbReference>
<sequence>MQVYAVGGAIRDALLGLSSQDRDYVVVGATPAEMEAQGYKPVGKDFPVFLHPRTREEYALARTERKTAAGYKGFSFYCAPDVTLEDDLVRRDLTINAMARAVDDDGALAGPVIDPYGGQRDLRARLFRHVSDAFAEDPVRILRVARFAARFHDFAVAPETRVLMRRMVEAGEVDALVAERVWQELARGLMEARPSRMFEVLRECGALARLLPELDRLWGVPQRADYHPEVDTGVHVMMVVDTAAAMGASLPVRFAALMHDLGKGTTPEDVLPRHIGHEQRSVALLEAVCKRLRVPTDCRDLAVVVAREHGNIHRSEAFGAAALTRLLERCDALRKPARFAQALQACEADARGRLGFEDREYPQTARLMMALEAAASVDAGAVARECAGDPGLIKDRVHVARVAAVAVKVGG</sequence>
<evidence type="ECO:0000256" key="12">
    <source>
        <dbReference type="HAMAP-Rule" id="MF_01261"/>
    </source>
</evidence>
<keyword evidence="1 12" id="KW-0533">Nickel</keyword>
<dbReference type="GO" id="GO:0160016">
    <property type="term" value="F:CCACCA tRNA nucleotidyltransferase activity"/>
    <property type="evidence" value="ECO:0007669"/>
    <property type="project" value="RHEA"/>
</dbReference>
<keyword evidence="11 12" id="KW-0511">Multifunctional enzyme</keyword>
<protein>
    <recommendedName>
        <fullName evidence="12">Multifunctional CCA protein</fullName>
    </recommendedName>
    <domain>
        <recommendedName>
            <fullName evidence="12">CCA-adding enzyme</fullName>
            <ecNumber evidence="12">2.7.7.72</ecNumber>
        </recommendedName>
        <alternativeName>
            <fullName evidence="12">CCA tRNA nucleotidyltransferase</fullName>
        </alternativeName>
        <alternativeName>
            <fullName evidence="12">tRNA CCA-pyrophosphorylase</fullName>
        </alternativeName>
        <alternativeName>
            <fullName evidence="12">tRNA adenylyl-/cytidylyl-transferase</fullName>
        </alternativeName>
        <alternativeName>
            <fullName evidence="12">tRNA nucleotidyltransferase</fullName>
        </alternativeName>
        <alternativeName>
            <fullName evidence="12">tRNA-NT</fullName>
        </alternativeName>
    </domain>
    <domain>
        <recommendedName>
            <fullName evidence="12">2'-nucleotidase</fullName>
            <ecNumber evidence="12">3.1.3.-</ecNumber>
        </recommendedName>
    </domain>
    <domain>
        <recommendedName>
            <fullName evidence="12">2',3'-cyclic phosphodiesterase</fullName>
            <ecNumber evidence="12">3.1.4.-</ecNumber>
        </recommendedName>
    </domain>
    <domain>
        <recommendedName>
            <fullName evidence="12">Phosphatase</fullName>
        </recommendedName>
    </domain>
</protein>
<dbReference type="SUPFAM" id="SSF81891">
    <property type="entry name" value="Poly A polymerase C-terminal region-like"/>
    <property type="match status" value="1"/>
</dbReference>
<dbReference type="InterPro" id="IPR032828">
    <property type="entry name" value="PolyA_RNA-bd"/>
</dbReference>
<dbReference type="PANTHER" id="PTHR47545:SF1">
    <property type="entry name" value="MULTIFUNCTIONAL CCA PROTEIN"/>
    <property type="match status" value="1"/>
</dbReference>
<name>A0A0C4YAY6_9BURK</name>
<dbReference type="KEGG" id="cbw:RR42_m0286"/>
<dbReference type="EC" id="3.1.4.-" evidence="12"/>
<dbReference type="InterPro" id="IPR043519">
    <property type="entry name" value="NT_sf"/>
</dbReference>
<dbReference type="EMBL" id="CP010536">
    <property type="protein sequence ID" value="AJG17701.1"/>
    <property type="molecule type" value="Genomic_DNA"/>
</dbReference>